<reference evidence="1" key="1">
    <citation type="submission" date="2021-08" db="EMBL/GenBank/DDBJ databases">
        <title>The first chromosome-level gecko genome reveals the dynamic sex chromosomes of Neotropical dwarf geckos (Sphaerodactylidae: Sphaerodactylus).</title>
        <authorList>
            <person name="Pinto B.J."/>
            <person name="Keating S.E."/>
            <person name="Gamble T."/>
        </authorList>
    </citation>
    <scope>NUCLEOTIDE SEQUENCE</scope>
    <source>
        <strain evidence="1">TG3544</strain>
    </source>
</reference>
<protein>
    <submittedName>
        <fullName evidence="1">Vesicle-trafficking protein S22b</fullName>
    </submittedName>
</protein>
<evidence type="ECO:0000313" key="2">
    <source>
        <dbReference type="Proteomes" id="UP000827872"/>
    </source>
</evidence>
<dbReference type="EMBL" id="CM037616">
    <property type="protein sequence ID" value="KAH7991397.1"/>
    <property type="molecule type" value="Genomic_DNA"/>
</dbReference>
<keyword evidence="2" id="KW-1185">Reference proteome</keyword>
<dbReference type="Proteomes" id="UP000827872">
    <property type="component" value="Linkage Group LG03"/>
</dbReference>
<comment type="caution">
    <text evidence="1">The sequence shown here is derived from an EMBL/GenBank/DDBJ whole genome shotgun (WGS) entry which is preliminary data.</text>
</comment>
<accession>A0ACB8EGC0</accession>
<sequence>MVPQESPAGRFPACSNVVSRCPTTSTAATRSFIRKADPTACCSISPHPARLWHVQSALSGLTHTHAPDLILRLFRSGDPKKEQSEAAYLPGSTSLEHRRFEKDELKAEKTLGRSNRNFQEYHSQAKQLFRKLGEHSPTRCSVEAGPMTFHYLISQGVCYLTLCEAGQPKKLAFAYLEELHAEFWELYGKKVPLVSRPYAFIEFDTYIQKLKKSYQDSWSKRHLSSINLELQDVQKIMVTNIEEVLQRGETLSALDSKASNLSTLSKKYRHDAKLLNSRSAYAKAAATSLVFVVIMLYIRFWWLV</sequence>
<organism evidence="1 2">
    <name type="scientific">Sphaerodactylus townsendi</name>
    <dbReference type="NCBI Taxonomy" id="933632"/>
    <lineage>
        <taxon>Eukaryota</taxon>
        <taxon>Metazoa</taxon>
        <taxon>Chordata</taxon>
        <taxon>Craniata</taxon>
        <taxon>Vertebrata</taxon>
        <taxon>Euteleostomi</taxon>
        <taxon>Lepidosauria</taxon>
        <taxon>Squamata</taxon>
        <taxon>Bifurcata</taxon>
        <taxon>Gekkota</taxon>
        <taxon>Sphaerodactylidae</taxon>
        <taxon>Sphaerodactylus</taxon>
    </lineage>
</organism>
<proteinExistence type="predicted"/>
<gene>
    <name evidence="1" type="primary">SEC22B_1</name>
    <name evidence="1" type="ORF">K3G42_005613</name>
</gene>
<evidence type="ECO:0000313" key="1">
    <source>
        <dbReference type="EMBL" id="KAH7991397.1"/>
    </source>
</evidence>
<name>A0ACB8EGC0_9SAUR</name>